<proteinExistence type="predicted"/>
<evidence type="ECO:0000256" key="1">
    <source>
        <dbReference type="SAM" id="MobiDB-lite"/>
    </source>
</evidence>
<gene>
    <name evidence="2" type="ORF">E7203_07225</name>
</gene>
<dbReference type="InterPro" id="IPR013367">
    <property type="entry name" value="Flagellar_put"/>
</dbReference>
<keyword evidence="2" id="KW-0282">Flagellum</keyword>
<organism evidence="2 3">
    <name type="scientific">Selenomonas ruminantium</name>
    <dbReference type="NCBI Taxonomy" id="971"/>
    <lineage>
        <taxon>Bacteria</taxon>
        <taxon>Bacillati</taxon>
        <taxon>Bacillota</taxon>
        <taxon>Negativicutes</taxon>
        <taxon>Selenomonadales</taxon>
        <taxon>Selenomonadaceae</taxon>
        <taxon>Selenomonas</taxon>
    </lineage>
</organism>
<keyword evidence="2" id="KW-0969">Cilium</keyword>
<name>A0A927WMY7_SELRU</name>
<reference evidence="2" key="1">
    <citation type="submission" date="2019-04" db="EMBL/GenBank/DDBJ databases">
        <title>Evolution of Biomass-Degrading Anaerobic Consortia Revealed by Metagenomics.</title>
        <authorList>
            <person name="Peng X."/>
        </authorList>
    </citation>
    <scope>NUCLEOTIDE SEQUENCE</scope>
    <source>
        <strain evidence="2">SIG242</strain>
    </source>
</reference>
<keyword evidence="2" id="KW-0966">Cell projection</keyword>
<feature type="region of interest" description="Disordered" evidence="1">
    <location>
        <begin position="1"/>
        <end position="29"/>
    </location>
</feature>
<evidence type="ECO:0000313" key="3">
    <source>
        <dbReference type="Proteomes" id="UP000772151"/>
    </source>
</evidence>
<sequence length="122" mass="13259">MKAITKVPIRAEQGMAGNGRGQGMPEGKTSEFARDLRAAEVKFSAHAQKRMQLRGVELTDSDRDKLTVTIDRMAEKGAKDALILMKETALVVSVKNRTIITAVDEASAKENIFTNIDSAAIL</sequence>
<dbReference type="Pfam" id="PF12611">
    <property type="entry name" value="Flagellar_put"/>
    <property type="match status" value="1"/>
</dbReference>
<evidence type="ECO:0000313" key="2">
    <source>
        <dbReference type="EMBL" id="MBE6085240.1"/>
    </source>
</evidence>
<comment type="caution">
    <text evidence="2">The sequence shown here is derived from an EMBL/GenBank/DDBJ whole genome shotgun (WGS) entry which is preliminary data.</text>
</comment>
<dbReference type="Proteomes" id="UP000772151">
    <property type="component" value="Unassembled WGS sequence"/>
</dbReference>
<dbReference type="AlphaFoldDB" id="A0A927WMY7"/>
<protein>
    <submittedName>
        <fullName evidence="2">Flagellar biosynthesis protein</fullName>
    </submittedName>
</protein>
<dbReference type="EMBL" id="SVCA01000005">
    <property type="protein sequence ID" value="MBE6085240.1"/>
    <property type="molecule type" value="Genomic_DNA"/>
</dbReference>
<accession>A0A927WMY7</accession>
<dbReference type="NCBIfam" id="TIGR02530">
    <property type="entry name" value="flg_new"/>
    <property type="match status" value="1"/>
</dbReference>